<dbReference type="Proteomes" id="UP000637423">
    <property type="component" value="Unassembled WGS sequence"/>
</dbReference>
<evidence type="ECO:0000313" key="4">
    <source>
        <dbReference type="Proteomes" id="UP000637423"/>
    </source>
</evidence>
<dbReference type="InterPro" id="IPR008964">
    <property type="entry name" value="Invasin/intimin_cell_adhesion"/>
</dbReference>
<evidence type="ECO:0000256" key="2">
    <source>
        <dbReference type="SAM" id="SignalP"/>
    </source>
</evidence>
<evidence type="ECO:0000256" key="1">
    <source>
        <dbReference type="SAM" id="MobiDB-lite"/>
    </source>
</evidence>
<reference evidence="3" key="1">
    <citation type="journal article" date="2014" name="Int. J. Syst. Evol. Microbiol.">
        <title>Complete genome sequence of Corynebacterium casei LMG S-19264T (=DSM 44701T), isolated from a smear-ripened cheese.</title>
        <authorList>
            <consortium name="US DOE Joint Genome Institute (JGI-PGF)"/>
            <person name="Walter F."/>
            <person name="Albersmeier A."/>
            <person name="Kalinowski J."/>
            <person name="Ruckert C."/>
        </authorList>
    </citation>
    <scope>NUCLEOTIDE SEQUENCE</scope>
    <source>
        <strain evidence="3">CGMCC 1.10998</strain>
    </source>
</reference>
<dbReference type="AlphaFoldDB" id="A0A916UUT8"/>
<dbReference type="SUPFAM" id="SSF49373">
    <property type="entry name" value="Invasin/intimin cell-adhesion fragments"/>
    <property type="match status" value="1"/>
</dbReference>
<dbReference type="EMBL" id="BMED01000004">
    <property type="protein sequence ID" value="GGC88716.1"/>
    <property type="molecule type" value="Genomic_DNA"/>
</dbReference>
<sequence>MSANKRNAHPLRTVSPAKRQLTKLSLLALALNCAYPQTAALAQENAGSASPASTSYNSITGDSRGLNPSSAVLPSGRPEVFRQTIGAADYAANAQVAKIVVELDRDGIPADGQTPVKFTVHLLDRTGQPLKGSSFATIENTGGRIQLSKAGTDELGPGRRDLDKATPGVQLKVQDGVAQFALIAPSEPMDVRVRITAGGEEASGSISFLPELREMVAVGLVEGIINLNNIAGSQLAQTRNSDVFEQEIHNFSRNFSNGKGSYAYRTAFFLKGVVKGDYLLTAAYDSDKQTQDRLMRDIQPDQFYPVYGDSSVKGFDARSVAKLYVRVDKDKNYLLFGDYDTGAGFAQMTGGGSTASLAMRQLGNYSRTVNGIRLHAEESNYVGNVFASKDSLKQVVEEFAGKGVSGPYAVSNNSGISNSEKVELIVRNRNQPSQIISSTPLARFVDYSFEPFSGRILFTQPIPAADANLNPVSVRVTYEVDQGGEQFWLIGADGQLKLGKHVEVGGSYVKDENPLAPYQLSSTNLGIRLADHTLLVLEAARTTSTVNTGTGVNSYVTPALANRVGEVSGNAMRADLHHEGDAWELRAFAAKSDAEFNNPAASFNGGRVEAGAKVSADVSDTVRVYADVLHSADKVADGKRDGAQLGAQLKATDKLTVDVSVRKAREERSASSGDLNTPTPITAPLGSGVGTATGSLVSNGGGGFFGNGSDAINPTTGTSVLSGNSAFPVTGGTILPGSLDSTSVSVGASYKLTDRLTVRGAVENSVEGDKYRRAALGADYQLAERTRLYGRYETNTGLSSLYSLNPDTRSNVLVAGVDTSYMKGGQVFSEYRMRDAVAARDMQAASGIRNMWDIAEGVRASTSAERLTVFAGDGAQATALTGGIDYTANPLWRAAARLEWRRTDSTALSSGSDTYLSTITLARKLDRDWTMLGRNYLLFTDNKDKGDILQDRFQIGAAYRDNDTNLVNALAKYEYLIERDDSIDPRSLRKTHILSAHADYHPSRPWWFTGRTAAKMVKEDISAVRDTYSAVLLGGRFTYDITERIDIGASSSVLYSPQGSARQWAQGMEAGYQVQTNLWVSAGYNWSGFYDRDLTASDYTRRGVYLRLRWKFDEDLFRGKNPDVNRALDRSL</sequence>
<feature type="chain" id="PRO_5037449360" evidence="2">
    <location>
        <begin position="40"/>
        <end position="1132"/>
    </location>
</feature>
<feature type="region of interest" description="Disordered" evidence="1">
    <location>
        <begin position="663"/>
        <end position="686"/>
    </location>
</feature>
<organism evidence="3 4">
    <name type="scientific">Undibacterium terreum</name>
    <dbReference type="NCBI Taxonomy" id="1224302"/>
    <lineage>
        <taxon>Bacteria</taxon>
        <taxon>Pseudomonadati</taxon>
        <taxon>Pseudomonadota</taxon>
        <taxon>Betaproteobacteria</taxon>
        <taxon>Burkholderiales</taxon>
        <taxon>Oxalobacteraceae</taxon>
        <taxon>Undibacterium</taxon>
    </lineage>
</organism>
<dbReference type="SUPFAM" id="SSF56935">
    <property type="entry name" value="Porins"/>
    <property type="match status" value="2"/>
</dbReference>
<gene>
    <name evidence="3" type="ORF">GCM10011396_39930</name>
</gene>
<name>A0A916UUT8_9BURK</name>
<dbReference type="InterPro" id="IPR013783">
    <property type="entry name" value="Ig-like_fold"/>
</dbReference>
<protein>
    <submittedName>
        <fullName evidence="3">Uncharacterized protein</fullName>
    </submittedName>
</protein>
<feature type="region of interest" description="Disordered" evidence="1">
    <location>
        <begin position="45"/>
        <end position="66"/>
    </location>
</feature>
<keyword evidence="4" id="KW-1185">Reference proteome</keyword>
<accession>A0A916UUT8</accession>
<comment type="caution">
    <text evidence="3">The sequence shown here is derived from an EMBL/GenBank/DDBJ whole genome shotgun (WGS) entry which is preliminary data.</text>
</comment>
<evidence type="ECO:0000313" key="3">
    <source>
        <dbReference type="EMBL" id="GGC88716.1"/>
    </source>
</evidence>
<proteinExistence type="predicted"/>
<reference evidence="3" key="2">
    <citation type="submission" date="2020-09" db="EMBL/GenBank/DDBJ databases">
        <authorList>
            <person name="Sun Q."/>
            <person name="Zhou Y."/>
        </authorList>
    </citation>
    <scope>NUCLEOTIDE SEQUENCE</scope>
    <source>
        <strain evidence="3">CGMCC 1.10998</strain>
    </source>
</reference>
<keyword evidence="2" id="KW-0732">Signal</keyword>
<feature type="signal peptide" evidence="2">
    <location>
        <begin position="1"/>
        <end position="39"/>
    </location>
</feature>
<feature type="compositionally biased region" description="Polar residues" evidence="1">
    <location>
        <begin position="670"/>
        <end position="680"/>
    </location>
</feature>
<dbReference type="Gene3D" id="2.60.40.10">
    <property type="entry name" value="Immunoglobulins"/>
    <property type="match status" value="1"/>
</dbReference>
<dbReference type="RefSeq" id="WP_188567873.1">
    <property type="nucleotide sequence ID" value="NZ_BMED01000004.1"/>
</dbReference>